<proteinExistence type="predicted"/>
<dbReference type="Pfam" id="PF13635">
    <property type="entry name" value="DUF4143"/>
    <property type="match status" value="1"/>
</dbReference>
<dbReference type="InterPro" id="IPR011335">
    <property type="entry name" value="Restrct_endonuc-II-like"/>
</dbReference>
<gene>
    <name evidence="3" type="ORF">COT50_02115</name>
</gene>
<organism evidence="3 4">
    <name type="scientific">candidate division WWE3 bacterium CG08_land_8_20_14_0_20_41_10</name>
    <dbReference type="NCBI Taxonomy" id="1975085"/>
    <lineage>
        <taxon>Bacteria</taxon>
        <taxon>Katanobacteria</taxon>
    </lineage>
</organism>
<accession>A0A2H0XC25</accession>
<dbReference type="Proteomes" id="UP000231252">
    <property type="component" value="Unassembled WGS sequence"/>
</dbReference>
<evidence type="ECO:0008006" key="5">
    <source>
        <dbReference type="Google" id="ProtNLM"/>
    </source>
</evidence>
<evidence type="ECO:0000313" key="4">
    <source>
        <dbReference type="Proteomes" id="UP000231252"/>
    </source>
</evidence>
<name>A0A2H0XC25_UNCKA</name>
<dbReference type="EMBL" id="PEYU01000046">
    <property type="protein sequence ID" value="PIS22411.1"/>
    <property type="molecule type" value="Genomic_DNA"/>
</dbReference>
<reference evidence="4" key="1">
    <citation type="submission" date="2017-09" db="EMBL/GenBank/DDBJ databases">
        <title>Depth-based differentiation of microbial function through sediment-hosted aquifers and enrichment of novel symbionts in the deep terrestrial subsurface.</title>
        <authorList>
            <person name="Probst A.J."/>
            <person name="Ladd B."/>
            <person name="Jarett J.K."/>
            <person name="Geller-Mcgrath D.E."/>
            <person name="Sieber C.M.K."/>
            <person name="Emerson J.B."/>
            <person name="Anantharaman K."/>
            <person name="Thomas B.C."/>
            <person name="Malmstrom R."/>
            <person name="Stieglmeier M."/>
            <person name="Klingl A."/>
            <person name="Woyke T."/>
            <person name="Ryan C.M."/>
            <person name="Banfield J.F."/>
        </authorList>
    </citation>
    <scope>NUCLEOTIDE SEQUENCE [LARGE SCALE GENOMIC DNA]</scope>
</reference>
<protein>
    <recommendedName>
        <fullName evidence="5">AAA+ ATPase domain-containing protein</fullName>
    </recommendedName>
</protein>
<dbReference type="AlphaFoldDB" id="A0A2H0XC25"/>
<evidence type="ECO:0000313" key="3">
    <source>
        <dbReference type="EMBL" id="PIS22411.1"/>
    </source>
</evidence>
<dbReference type="SUPFAM" id="SSF52540">
    <property type="entry name" value="P-loop containing nucleoside triphosphate hydrolases"/>
    <property type="match status" value="1"/>
</dbReference>
<dbReference type="InterPro" id="IPR025420">
    <property type="entry name" value="DUF4143"/>
</dbReference>
<dbReference type="SUPFAM" id="SSF52980">
    <property type="entry name" value="Restriction endonuclease-like"/>
    <property type="match status" value="1"/>
</dbReference>
<dbReference type="PANTHER" id="PTHR43566">
    <property type="entry name" value="CONSERVED PROTEIN"/>
    <property type="match status" value="1"/>
</dbReference>
<evidence type="ECO:0000259" key="1">
    <source>
        <dbReference type="Pfam" id="PF13173"/>
    </source>
</evidence>
<evidence type="ECO:0000259" key="2">
    <source>
        <dbReference type="Pfam" id="PF13635"/>
    </source>
</evidence>
<sequence length="431" mass="49559">MRLDINFNPARISYMTAEVFTRKSLQKVEKYMETKEILGLVGPRQVGKTTSLKYLQEKVAKQGKKSSFITFESLQDRELFETNINLFSKLYVIPNDIIFIDEVQYAKEAGQKLKYLYDTLGKKFVVSGSSSLDVRDMGKFLVGRINYFKFYPLSFYEYLEAVDPDCCEYLKDAKSEQISVGVYSIKLNDYFNTYLVYGGYPRVLESLNDQEKQQVLKDLLDNYVVKDIKGLLGLTTSVELINLAKALSLQLGGLVEYKSLGDMCGLSPQAVKNHLKILEETFVICGLYPYFTHKESELSKNPKMYFWDSGFRNAVIKNFQEASLRMDKSVLLENYVYNQLRHDLEDDAYINFWRTRSGAEVDFIVESGGKLIPIEVKTSNVKNREIGKSFFSFIDKYKPQEGYVVTGGGNFGVREENGCKIKFVPAYYFSF</sequence>
<comment type="caution">
    <text evidence="3">The sequence shown here is derived from an EMBL/GenBank/DDBJ whole genome shotgun (WGS) entry which is preliminary data.</text>
</comment>
<dbReference type="PANTHER" id="PTHR43566:SF1">
    <property type="entry name" value="AAA+ ATPASE DOMAIN-CONTAINING PROTEIN"/>
    <property type="match status" value="1"/>
</dbReference>
<feature type="domain" description="DUF4143" evidence="2">
    <location>
        <begin position="226"/>
        <end position="379"/>
    </location>
</feature>
<dbReference type="InterPro" id="IPR027417">
    <property type="entry name" value="P-loop_NTPase"/>
</dbReference>
<feature type="domain" description="AAA" evidence="1">
    <location>
        <begin position="35"/>
        <end position="159"/>
    </location>
</feature>
<dbReference type="Gene3D" id="3.40.50.300">
    <property type="entry name" value="P-loop containing nucleotide triphosphate hydrolases"/>
    <property type="match status" value="1"/>
</dbReference>
<dbReference type="InterPro" id="IPR041682">
    <property type="entry name" value="AAA_14"/>
</dbReference>
<dbReference type="Pfam" id="PF13173">
    <property type="entry name" value="AAA_14"/>
    <property type="match status" value="1"/>
</dbReference>